<evidence type="ECO:0000313" key="1">
    <source>
        <dbReference type="EMBL" id="CAG9316740.1"/>
    </source>
</evidence>
<protein>
    <recommendedName>
        <fullName evidence="3">Globin family profile domain-containing protein</fullName>
    </recommendedName>
</protein>
<name>A0AAU9IX70_9CILI</name>
<dbReference type="SUPFAM" id="SSF46458">
    <property type="entry name" value="Globin-like"/>
    <property type="match status" value="1"/>
</dbReference>
<proteinExistence type="predicted"/>
<comment type="caution">
    <text evidence="1">The sequence shown here is derived from an EMBL/GenBank/DDBJ whole genome shotgun (WGS) entry which is preliminary data.</text>
</comment>
<accession>A0AAU9IX70</accession>
<dbReference type="Gene3D" id="1.10.490.10">
    <property type="entry name" value="Globins"/>
    <property type="match status" value="1"/>
</dbReference>
<dbReference type="EMBL" id="CAJZBQ010000016">
    <property type="protein sequence ID" value="CAG9316740.1"/>
    <property type="molecule type" value="Genomic_DNA"/>
</dbReference>
<organism evidence="1 2">
    <name type="scientific">Blepharisma stoltei</name>
    <dbReference type="NCBI Taxonomy" id="1481888"/>
    <lineage>
        <taxon>Eukaryota</taxon>
        <taxon>Sar</taxon>
        <taxon>Alveolata</taxon>
        <taxon>Ciliophora</taxon>
        <taxon>Postciliodesmatophora</taxon>
        <taxon>Heterotrichea</taxon>
        <taxon>Heterotrichida</taxon>
        <taxon>Blepharismidae</taxon>
        <taxon>Blepharisma</taxon>
    </lineage>
</organism>
<dbReference type="GO" id="GO:0019825">
    <property type="term" value="F:oxygen binding"/>
    <property type="evidence" value="ECO:0007669"/>
    <property type="project" value="InterPro"/>
</dbReference>
<evidence type="ECO:0008006" key="3">
    <source>
        <dbReference type="Google" id="ProtNLM"/>
    </source>
</evidence>
<dbReference type="AlphaFoldDB" id="A0AAU9IX70"/>
<keyword evidence="2" id="KW-1185">Reference proteome</keyword>
<reference evidence="1" key="1">
    <citation type="submission" date="2021-09" db="EMBL/GenBank/DDBJ databases">
        <authorList>
            <consortium name="AG Swart"/>
            <person name="Singh M."/>
            <person name="Singh A."/>
            <person name="Seah K."/>
            <person name="Emmerich C."/>
        </authorList>
    </citation>
    <scope>NUCLEOTIDE SEQUENCE</scope>
    <source>
        <strain evidence="1">ATCC30299</strain>
    </source>
</reference>
<gene>
    <name evidence="1" type="ORF">BSTOLATCC_MIC16843</name>
</gene>
<dbReference type="Proteomes" id="UP001162131">
    <property type="component" value="Unassembled WGS sequence"/>
</dbReference>
<dbReference type="GO" id="GO:0020037">
    <property type="term" value="F:heme binding"/>
    <property type="evidence" value="ECO:0007669"/>
    <property type="project" value="InterPro"/>
</dbReference>
<evidence type="ECO:0000313" key="2">
    <source>
        <dbReference type="Proteomes" id="UP001162131"/>
    </source>
</evidence>
<sequence>MEDNSSVGEPISIYSTSISTPYPLGLYKKIQTPNAHKKGFNSLPKLNNSQQFDIYRLFCLHANLNNIIAKIPTTLLRISNTNLCYLVQNNKYGAIITRLCTDDDFFAEIPDKNDNENPVCCYKILGKPTQFLYTKESAVSLWNSSTETSDKMQIFVQPRSKPSSLTRAYWRFGGRTKFYLIANKTRPLLRRRTAIPTDYTKRSMTLTPKNIRSNMNLPLFKIINRNTNECMTPATERPMIDHCPSLSSFRNFGNFTERFSGEDQFPDQNTNPIVNTRASDGIMVIEDTVKVPEIENMVDKIVSFLRKQVYKEEELREITFDFILSKEKKWTFLDCVEISLKNHEIKLEIGEINLGEPSQVKRAISFMETKPEVNIHVLKALSTERGAELNSVEEFVCPFSNLSSQRSSKAHHPPQISQSSSHISTKHVKIVAKDDPVLSLKPSNLARIKNLKKQSIKAYQNRSLTKKLTIMDQIHQDNQAKKVKIEETEEKNDFYNTSKSLWDNKYDVHIKKCFTDAIRKIDEMNMNTELLKVRSRNLVEAYGGDEFWNKFIISLYKRILSSDDLKQHFLDSNMKMIFKGMFKVFNGCATFEFRRKIKVAHERLGIPEEDFNLYSQMFEDTLNEFNISDVDKQVIMAQIRSMKCLICKPIMP</sequence>
<dbReference type="InterPro" id="IPR009050">
    <property type="entry name" value="Globin-like_sf"/>
</dbReference>
<dbReference type="InterPro" id="IPR012292">
    <property type="entry name" value="Globin/Proto"/>
</dbReference>